<dbReference type="InterPro" id="IPR003672">
    <property type="entry name" value="CobN/Mg_chltase"/>
</dbReference>
<dbReference type="PANTHER" id="PTHR44119:SF4">
    <property type="entry name" value="AEROBIC COBALTOCHELATASE SUBUNIT COBN"/>
    <property type="match status" value="1"/>
</dbReference>
<feature type="region of interest" description="Disordered" evidence="1">
    <location>
        <begin position="1149"/>
        <end position="1204"/>
    </location>
</feature>
<evidence type="ECO:0000256" key="2">
    <source>
        <dbReference type="SAM" id="Phobius"/>
    </source>
</evidence>
<name>A0ABN6PD03_9EURY</name>
<dbReference type="EMBL" id="AP025698">
    <property type="protein sequence ID" value="BDH80137.1"/>
    <property type="molecule type" value="Genomic_DNA"/>
</dbReference>
<keyword evidence="2" id="KW-0472">Membrane</keyword>
<evidence type="ECO:0000313" key="5">
    <source>
        <dbReference type="Proteomes" id="UP000831817"/>
    </source>
</evidence>
<feature type="domain" description="CobN/magnesium chelatase" evidence="3">
    <location>
        <begin position="5"/>
        <end position="193"/>
    </location>
</feature>
<evidence type="ECO:0000256" key="1">
    <source>
        <dbReference type="SAM" id="MobiDB-lite"/>
    </source>
</evidence>
<gene>
    <name evidence="4" type="ORF">MTTB_15160</name>
</gene>
<dbReference type="Pfam" id="PF02514">
    <property type="entry name" value="CobN-Mg_chel"/>
    <property type="match status" value="2"/>
</dbReference>
<dbReference type="CDD" id="cd10150">
    <property type="entry name" value="CobN_like"/>
    <property type="match status" value="1"/>
</dbReference>
<feature type="domain" description="CobN/magnesium chelatase" evidence="3">
    <location>
        <begin position="289"/>
        <end position="1088"/>
    </location>
</feature>
<feature type="compositionally biased region" description="Gly residues" evidence="1">
    <location>
        <begin position="1176"/>
        <end position="1187"/>
    </location>
</feature>
<protein>
    <recommendedName>
        <fullName evidence="3">CobN/magnesium chelatase domain-containing protein</fullName>
    </recommendedName>
</protein>
<dbReference type="Proteomes" id="UP000831817">
    <property type="component" value="Chromosome"/>
</dbReference>
<feature type="compositionally biased region" description="Gly residues" evidence="1">
    <location>
        <begin position="1158"/>
        <end position="1169"/>
    </location>
</feature>
<accession>A0ABN6PD03</accession>
<proteinExistence type="predicted"/>
<evidence type="ECO:0000313" key="4">
    <source>
        <dbReference type="EMBL" id="BDH80137.1"/>
    </source>
</evidence>
<dbReference type="PANTHER" id="PTHR44119">
    <property type="entry name" value="MAGNESIUM-CHELATASE SUBUNIT CHLH, CHLOROPLASTIC"/>
    <property type="match status" value="1"/>
</dbReference>
<feature type="transmembrane region" description="Helical" evidence="2">
    <location>
        <begin position="1225"/>
        <end position="1244"/>
    </location>
</feature>
<keyword evidence="2" id="KW-1133">Transmembrane helix</keyword>
<reference evidence="4 5" key="1">
    <citation type="submission" date="2022-04" db="EMBL/GenBank/DDBJ databases">
        <title>Complete genome of Methanothermobacter tenebrarum strain RMAS.</title>
        <authorList>
            <person name="Nakamura K."/>
            <person name="Oshima K."/>
            <person name="Hattori M."/>
            <person name="Kamagata Y."/>
            <person name="Takamizawa K."/>
        </authorList>
    </citation>
    <scope>NUCLEOTIDE SEQUENCE [LARGE SCALE GENOMIC DNA]</scope>
    <source>
        <strain evidence="4 5">RMAS</strain>
    </source>
</reference>
<keyword evidence="5" id="KW-1185">Reference proteome</keyword>
<sequence>MITSSTYRTMGQWLVSDEGFSWMSVYWQCAQPEMQGQIEPLAIGVGEIGSDPETGAQWDITVTIPERIEKLVNRVYNWIKLQTLPNNEKKIAIVYYNYPPGKQNIGASYLNVPESIFEILKRLKREGYNIGEIPSNADALLDLMVKKGINIANWAPGELEKLVNQSDIILWPVEDYLTWFNKLDRIARKEMVEGPVGYIEELTKAAVEYIKKGDTRTRDEMLKTLNRWTQEMISNANTHPEVASTAIDLINKISAALTSYIQDPSNTTAYETFLKYKGELLALKLPGMTGWGEPPGDVMVVEKNGEKYIIIPGLMFGNVFIGPEPQRGWEADAANLYHSTVVPPPHCYLAWYAWINTVFEANAQIHVGRHATYEWTPRKQYALASFDYPDICIGDTPSLYIYIMDGVGEGMQAKRRGLAVIIDHLTPPFTQTKLYGDLQELAGLIINYEKTPEGNPMREEYAKQIRETIIKTAIYKDMNIDPNNITDEDIDKIHDYLLDIKRTLMPYGLHTFSLNWTSDEIALMVSTMLSPDSDVDPSLQKLVSTAMGWDFKNLTFDQAEQVNDICINMIKDLLNGKSIAAILENVTDLSLKKALQDKLSVAVEYIALLKESPTKEMDALIEGLSGRFISPAKGGDPVRAPYALPTGRNFYAQDDNTLPTKTAWDLGKRLADMALAQLDTIPEKMAAVVWCVETARDDGAMASFVLRMLGVQPKPDDKTWLKGGKLSYITPTNLTDLLNDLNKMRNSIGLQNVTSRPRIDVITTTSGLFRDLFPNLLAKMDIAYRVALGASYSKIVEAYPQFKDQLDLALDPLITGKFPQAKSMEALLKVIDKGDPIELNYVAKHWIELVQRGYDGDAAITRIFAPPVGDYGAGVNHGVEQAWTWNNREELADIYLRRMSHAYSNTQWGISQRNLFEDLLKGVTVTYHSRSTNLYGVIDNDDYYDYYGGLSMAIEKVNNGRAPSLNVLYYANPANPEVLSLQQFMRKEMRTRYFNPAWIQGMMKEGYSGARAISNKFVSYLWGWQVTTPQLVHNYEWNEITDIYIRDKYNLGVTKWLSTGNNAYAMISITGTLLTAAHKGFWHADEGTLRLVANTWAKLVAGYGVSCCDCSCGNIAMMQWAMGYVDPNLLGQVKAKIYGATKNAAFAPGQPGVPGAPGQTGPGYTGSQGHGVSPGYTGGQGRAGGQTGSEAGVAAAGGAGPGSSGRAYEVSKVGGMSGASAGMPIYAVLGVIVLVALVGAGYFLRGKL</sequence>
<keyword evidence="2" id="KW-0812">Transmembrane</keyword>
<evidence type="ECO:0000259" key="3">
    <source>
        <dbReference type="Pfam" id="PF02514"/>
    </source>
</evidence>
<organism evidence="4 5">
    <name type="scientific">Methanothermobacter tenebrarum</name>
    <dbReference type="NCBI Taxonomy" id="680118"/>
    <lineage>
        <taxon>Archaea</taxon>
        <taxon>Methanobacteriati</taxon>
        <taxon>Methanobacteriota</taxon>
        <taxon>Methanomada group</taxon>
        <taxon>Methanobacteria</taxon>
        <taxon>Methanobacteriales</taxon>
        <taxon>Methanobacteriaceae</taxon>
        <taxon>Methanothermobacter</taxon>
    </lineage>
</organism>